<name>A0ACB9WQP8_CHAAC</name>
<protein>
    <submittedName>
        <fullName evidence="1">Uncharacterized protein</fullName>
    </submittedName>
</protein>
<accession>A0ACB9WQP8</accession>
<evidence type="ECO:0000313" key="2">
    <source>
        <dbReference type="Proteomes" id="UP001057452"/>
    </source>
</evidence>
<dbReference type="EMBL" id="CM043797">
    <property type="protein sequence ID" value="KAI4815842.1"/>
    <property type="molecule type" value="Genomic_DNA"/>
</dbReference>
<keyword evidence="2" id="KW-1185">Reference proteome</keyword>
<comment type="caution">
    <text evidence="1">The sequence shown here is derived from an EMBL/GenBank/DDBJ whole genome shotgun (WGS) entry which is preliminary data.</text>
</comment>
<sequence>MSHVPTLDPMAPEELLQFTSCNCNGDCRNRRCSCKRNGVKCISACGVCKGISCKNCGHDGGESGEDSEIDS</sequence>
<organism evidence="1 2">
    <name type="scientific">Chaenocephalus aceratus</name>
    <name type="common">Blackfin icefish</name>
    <name type="synonym">Chaenichthys aceratus</name>
    <dbReference type="NCBI Taxonomy" id="36190"/>
    <lineage>
        <taxon>Eukaryota</taxon>
        <taxon>Metazoa</taxon>
        <taxon>Chordata</taxon>
        <taxon>Craniata</taxon>
        <taxon>Vertebrata</taxon>
        <taxon>Euteleostomi</taxon>
        <taxon>Actinopterygii</taxon>
        <taxon>Neopterygii</taxon>
        <taxon>Teleostei</taxon>
        <taxon>Neoteleostei</taxon>
        <taxon>Acanthomorphata</taxon>
        <taxon>Eupercaria</taxon>
        <taxon>Perciformes</taxon>
        <taxon>Notothenioidei</taxon>
        <taxon>Channichthyidae</taxon>
        <taxon>Chaenocephalus</taxon>
    </lineage>
</organism>
<reference evidence="1" key="1">
    <citation type="submission" date="2022-05" db="EMBL/GenBank/DDBJ databases">
        <title>Chromosome-level genome of Chaenocephalus aceratus.</title>
        <authorList>
            <person name="Park H."/>
        </authorList>
    </citation>
    <scope>NUCLEOTIDE SEQUENCE</scope>
    <source>
        <strain evidence="1">KU_202001</strain>
    </source>
</reference>
<gene>
    <name evidence="1" type="ORF">KUCAC02_005969</name>
</gene>
<dbReference type="Proteomes" id="UP001057452">
    <property type="component" value="Chromosome 13"/>
</dbReference>
<evidence type="ECO:0000313" key="1">
    <source>
        <dbReference type="EMBL" id="KAI4815842.1"/>
    </source>
</evidence>
<proteinExistence type="predicted"/>